<dbReference type="Gene3D" id="3.20.20.80">
    <property type="entry name" value="Glycosidases"/>
    <property type="match status" value="1"/>
</dbReference>
<keyword evidence="2" id="KW-1185">Reference proteome</keyword>
<dbReference type="RefSeq" id="WP_192864892.1">
    <property type="nucleotide sequence ID" value="NZ_JADAQT010000108.1"/>
</dbReference>
<name>A0ABR9N599_9MICO</name>
<dbReference type="SUPFAM" id="SSF51445">
    <property type="entry name" value="(Trans)glycosidases"/>
    <property type="match status" value="1"/>
</dbReference>
<protein>
    <recommendedName>
        <fullName evidence="3">Sugar-binding cellulase-like protein</fullName>
    </recommendedName>
</protein>
<dbReference type="InterPro" id="IPR024778">
    <property type="entry name" value="Put_cellulase"/>
</dbReference>
<comment type="caution">
    <text evidence="1">The sequence shown here is derived from an EMBL/GenBank/DDBJ whole genome shotgun (WGS) entry which is preliminary data.</text>
</comment>
<evidence type="ECO:0000313" key="1">
    <source>
        <dbReference type="EMBL" id="MBE1878361.1"/>
    </source>
</evidence>
<organism evidence="1 2">
    <name type="scientific">Myceligenerans pegani</name>
    <dbReference type="NCBI Taxonomy" id="2776917"/>
    <lineage>
        <taxon>Bacteria</taxon>
        <taxon>Bacillati</taxon>
        <taxon>Actinomycetota</taxon>
        <taxon>Actinomycetes</taxon>
        <taxon>Micrococcales</taxon>
        <taxon>Promicromonosporaceae</taxon>
        <taxon>Myceligenerans</taxon>
    </lineage>
</organism>
<evidence type="ECO:0008006" key="3">
    <source>
        <dbReference type="Google" id="ProtNLM"/>
    </source>
</evidence>
<dbReference type="Proteomes" id="UP000625527">
    <property type="component" value="Unassembled WGS sequence"/>
</dbReference>
<dbReference type="EMBL" id="JADAQT010000108">
    <property type="protein sequence ID" value="MBE1878361.1"/>
    <property type="molecule type" value="Genomic_DNA"/>
</dbReference>
<evidence type="ECO:0000313" key="2">
    <source>
        <dbReference type="Proteomes" id="UP000625527"/>
    </source>
</evidence>
<reference evidence="1 2" key="1">
    <citation type="submission" date="2020-10" db="EMBL/GenBank/DDBJ databases">
        <title>Myceligenerans pegani sp. nov., an endophytic actinomycete isolated from Peganum harmala L. in Xinjiang, China.</title>
        <authorList>
            <person name="Xin L."/>
        </authorList>
    </citation>
    <scope>NUCLEOTIDE SEQUENCE [LARGE SCALE GENOMIC DNA]</scope>
    <source>
        <strain evidence="1 2">TRM65318</strain>
    </source>
</reference>
<sequence length="434" mass="48228">MVTTATKARTNNPAPVPAHLPRRLTITLWDFSWYVRTGPGEPFENLDTAFARAVELGYNTVRICAMPFLLFRSGLDTSALRLQPIGGGYAGRVRWYDVESPTTIDARAHLLDFFRTADRHGVVVIVSSWEYQQSPAFAADRAWYDALQAVDPDKRLVELGRAMADLVDLLAEHGLAHTVAFVELHNEVQAGHLTHGLPGQEDPVVELRGRLEAGIDTFRARHPDVLCGVNYAAVPVTAMRGVPCNAQVLVVHPYVYGVLDDLVQEFVLRGDPADFPQARADAELLRPGAPRLAEWAPPADEDWKRHASIVGEAEIYVHDWCDPQLVDRWLYDRYGAHRVAMALRLREWIGVAADTAARLEIPLVFGEGWVGYTPRDCRFEEGPVGAQICRDAVRFSVEVDAWGSLVCSNAAPHHAMWDDVELQRGCNRMLLGGA</sequence>
<dbReference type="Pfam" id="PF12876">
    <property type="entry name" value="Cellulase-like"/>
    <property type="match status" value="1"/>
</dbReference>
<gene>
    <name evidence="1" type="ORF">IHE71_21940</name>
</gene>
<proteinExistence type="predicted"/>
<accession>A0ABR9N599</accession>
<dbReference type="InterPro" id="IPR017853">
    <property type="entry name" value="GH"/>
</dbReference>